<dbReference type="Pfam" id="PF02944">
    <property type="entry name" value="BESS"/>
    <property type="match status" value="1"/>
</dbReference>
<dbReference type="PANTHER" id="PTHR12243">
    <property type="entry name" value="MADF DOMAIN TRANSCRIPTION FACTOR"/>
    <property type="match status" value="1"/>
</dbReference>
<feature type="region of interest" description="Disordered" evidence="2">
    <location>
        <begin position="113"/>
        <end position="144"/>
    </location>
</feature>
<dbReference type="InterPro" id="IPR004210">
    <property type="entry name" value="BESS_motif"/>
</dbReference>
<keyword evidence="6" id="KW-1185">Reference proteome</keyword>
<keyword evidence="1" id="KW-0539">Nucleus</keyword>
<comment type="caution">
    <text evidence="5">The sequence shown here is derived from an EMBL/GenBank/DDBJ whole genome shotgun (WGS) entry which is preliminary data.</text>
</comment>
<reference evidence="5" key="1">
    <citation type="journal article" date="2023" name="Front. Mar. Sci.">
        <title>A new Merluccius polli reference genome to investigate the effects of global change in West African waters.</title>
        <authorList>
            <person name="Mateo J.L."/>
            <person name="Blanco-Fernandez C."/>
            <person name="Garcia-Vazquez E."/>
            <person name="Machado-Schiaffino G."/>
        </authorList>
    </citation>
    <scope>NUCLEOTIDE SEQUENCE</scope>
    <source>
        <strain evidence="5">C29</strain>
        <tissue evidence="5">Fin</tissue>
    </source>
</reference>
<gene>
    <name evidence="5" type="ORF">N1851_003970</name>
</gene>
<evidence type="ECO:0008006" key="7">
    <source>
        <dbReference type="Google" id="ProtNLM"/>
    </source>
</evidence>
<evidence type="ECO:0000259" key="3">
    <source>
        <dbReference type="PROSITE" id="PS51029"/>
    </source>
</evidence>
<dbReference type="GO" id="GO:0005634">
    <property type="term" value="C:nucleus"/>
    <property type="evidence" value="ECO:0007669"/>
    <property type="project" value="UniProtKB-SubCell"/>
</dbReference>
<dbReference type="PROSITE" id="PS51031">
    <property type="entry name" value="BESS"/>
    <property type="match status" value="1"/>
</dbReference>
<evidence type="ECO:0000259" key="4">
    <source>
        <dbReference type="PROSITE" id="PS51031"/>
    </source>
</evidence>
<dbReference type="InterPro" id="IPR039353">
    <property type="entry name" value="TF_Adf1"/>
</dbReference>
<dbReference type="Pfam" id="PF10545">
    <property type="entry name" value="MADF_DNA_bdg"/>
    <property type="match status" value="1"/>
</dbReference>
<dbReference type="GO" id="GO:0003677">
    <property type="term" value="F:DNA binding"/>
    <property type="evidence" value="ECO:0007669"/>
    <property type="project" value="InterPro"/>
</dbReference>
<dbReference type="PROSITE" id="PS51029">
    <property type="entry name" value="MADF"/>
    <property type="match status" value="1"/>
</dbReference>
<evidence type="ECO:0000313" key="6">
    <source>
        <dbReference type="Proteomes" id="UP001174136"/>
    </source>
</evidence>
<dbReference type="Proteomes" id="UP001174136">
    <property type="component" value="Unassembled WGS sequence"/>
</dbReference>
<accession>A0AA47N986</accession>
<evidence type="ECO:0000313" key="5">
    <source>
        <dbReference type="EMBL" id="KAK0153941.1"/>
    </source>
</evidence>
<dbReference type="PANTHER" id="PTHR12243:SF67">
    <property type="entry name" value="COREPRESSOR OF PANGOLIN, ISOFORM A-RELATED"/>
    <property type="match status" value="1"/>
</dbReference>
<feature type="domain" description="BESS" evidence="4">
    <location>
        <begin position="157"/>
        <end position="196"/>
    </location>
</feature>
<sequence length="197" mass="23201">MADTSVGKVPVERLIVLVTEHVEIYDMSNRLYHNTHHKESIWRQIGLILGCPWEACKAKWKYLRDMYRRQRKDQREKKSGSEGGIDKRPWKYLGILSFLDPHATMDDSVHSIAIPRRQPTPPPPPPGPTRVSWRRRSQESTVSPYQQRLLETIDKEQDEHELFLLSFAPALRRLEPRKQAMVRMRLPTLFFDVEFGE</sequence>
<dbReference type="EMBL" id="JAOPHQ010000601">
    <property type="protein sequence ID" value="KAK0153941.1"/>
    <property type="molecule type" value="Genomic_DNA"/>
</dbReference>
<feature type="compositionally biased region" description="Pro residues" evidence="2">
    <location>
        <begin position="118"/>
        <end position="128"/>
    </location>
</feature>
<dbReference type="SMART" id="SM00595">
    <property type="entry name" value="MADF"/>
    <property type="match status" value="1"/>
</dbReference>
<dbReference type="AlphaFoldDB" id="A0AA47N986"/>
<feature type="domain" description="MADF" evidence="3">
    <location>
        <begin position="13"/>
        <end position="104"/>
    </location>
</feature>
<proteinExistence type="predicted"/>
<dbReference type="InterPro" id="IPR006578">
    <property type="entry name" value="MADF-dom"/>
</dbReference>
<evidence type="ECO:0000256" key="2">
    <source>
        <dbReference type="SAM" id="MobiDB-lite"/>
    </source>
</evidence>
<protein>
    <recommendedName>
        <fullName evidence="7">Transcription factor Adf-1</fullName>
    </recommendedName>
</protein>
<name>A0AA47N986_MERPO</name>
<comment type="subcellular location">
    <subcellularLocation>
        <location evidence="1">Nucleus</location>
    </subcellularLocation>
</comment>
<organism evidence="5 6">
    <name type="scientific">Merluccius polli</name>
    <name type="common">Benguela hake</name>
    <name type="synonym">Merluccius cadenati</name>
    <dbReference type="NCBI Taxonomy" id="89951"/>
    <lineage>
        <taxon>Eukaryota</taxon>
        <taxon>Metazoa</taxon>
        <taxon>Chordata</taxon>
        <taxon>Craniata</taxon>
        <taxon>Vertebrata</taxon>
        <taxon>Euteleostomi</taxon>
        <taxon>Actinopterygii</taxon>
        <taxon>Neopterygii</taxon>
        <taxon>Teleostei</taxon>
        <taxon>Neoteleostei</taxon>
        <taxon>Acanthomorphata</taxon>
        <taxon>Zeiogadaria</taxon>
        <taxon>Gadariae</taxon>
        <taxon>Gadiformes</taxon>
        <taxon>Gadoidei</taxon>
        <taxon>Merlucciidae</taxon>
        <taxon>Merluccius</taxon>
    </lineage>
</organism>
<evidence type="ECO:0000256" key="1">
    <source>
        <dbReference type="PROSITE-ProRule" id="PRU00371"/>
    </source>
</evidence>